<dbReference type="InterPro" id="IPR014001">
    <property type="entry name" value="Helicase_ATP-bd"/>
</dbReference>
<dbReference type="EMBL" id="JAHQCR010000088">
    <property type="protein sequence ID" value="MBU9723992.1"/>
    <property type="molecule type" value="Genomic_DNA"/>
</dbReference>
<dbReference type="PROSITE" id="PS51192">
    <property type="entry name" value="HELICASE_ATP_BIND_1"/>
    <property type="match status" value="1"/>
</dbReference>
<dbReference type="Pfam" id="PF00270">
    <property type="entry name" value="DEAD"/>
    <property type="match status" value="1"/>
</dbReference>
<dbReference type="InterPro" id="IPR011545">
    <property type="entry name" value="DEAD/DEAH_box_helicase_dom"/>
</dbReference>
<keyword evidence="1" id="KW-0547">Nucleotide-binding</keyword>
<dbReference type="Gene3D" id="3.40.50.300">
    <property type="entry name" value="P-loop containing nucleotide triphosphate hydrolases"/>
    <property type="match status" value="2"/>
</dbReference>
<accession>A0ABS6JZG7</accession>
<dbReference type="Pfam" id="PF00271">
    <property type="entry name" value="Helicase_C"/>
    <property type="match status" value="1"/>
</dbReference>
<evidence type="ECO:0000256" key="2">
    <source>
        <dbReference type="ARBA" id="ARBA00022801"/>
    </source>
</evidence>
<dbReference type="CDD" id="cd17920">
    <property type="entry name" value="DEXHc_RecQ"/>
    <property type="match status" value="1"/>
</dbReference>
<dbReference type="RefSeq" id="WP_088075047.1">
    <property type="nucleotide sequence ID" value="NZ_JAHQCR010000088.1"/>
</dbReference>
<name>A0ABS6JZG7_9BACI</name>
<dbReference type="PROSITE" id="PS51194">
    <property type="entry name" value="HELICASE_CTER"/>
    <property type="match status" value="1"/>
</dbReference>
<evidence type="ECO:0000256" key="4">
    <source>
        <dbReference type="ARBA" id="ARBA00022840"/>
    </source>
</evidence>
<dbReference type="SMART" id="SM00487">
    <property type="entry name" value="DEXDc"/>
    <property type="match status" value="1"/>
</dbReference>
<sequence>MDKLDVILEEKFGFKSFRPGQKDIIQSVLNGLDVLAILPTGAGKTLCYQYPSKMISGLTIVVSPLLSLMEDQVHQLRAAGDKTVYQLNSMLTFSERKYVLSQLKDDSMLFISPEMLGSEYIQKQLKSHPVGLFVVDEAHCISQWGHEFRTDYLRLKEVRKALGSPPCLALTATATPEVEDDIKKELHMRSPVVHRFSVNRENIRLIVEEANGVKEKEQLFIKSLEYIETPAIIYTATRNGAIEIAEKLKEKGITNTAYYHGGMSKEDRLLVQYQFLKDELDIICATNAFGMGVNKSNIRTVVHLHLPSSAEQYIQEIGRAGRDGKQSSSVLFFTKEDRRVPLNFIAQEFPTENELKVWFQSGLHTNGRIEAEELKQIYRIDETRWKMLSYYLQKADMIDGDYILLEKINDDMLNRLNHHFFGRKKKKETRFALFEELVLGENCIRSAILMYFGEEPSSLRENCCSKCGVKLTDLKKGGLTSDIDKEVFSWDIQLKRMFFPTTDGGS</sequence>
<evidence type="ECO:0000256" key="3">
    <source>
        <dbReference type="ARBA" id="ARBA00022806"/>
    </source>
</evidence>
<dbReference type="InterPro" id="IPR001650">
    <property type="entry name" value="Helicase_C-like"/>
</dbReference>
<dbReference type="GO" id="GO:0004386">
    <property type="term" value="F:helicase activity"/>
    <property type="evidence" value="ECO:0007669"/>
    <property type="project" value="UniProtKB-KW"/>
</dbReference>
<dbReference type="InterPro" id="IPR002464">
    <property type="entry name" value="DNA/RNA_helicase_DEAH_CS"/>
</dbReference>
<protein>
    <submittedName>
        <fullName evidence="8">ATP-dependent DNA helicase</fullName>
    </submittedName>
</protein>
<keyword evidence="3 8" id="KW-0347">Helicase</keyword>
<feature type="domain" description="Helicase ATP-binding" evidence="6">
    <location>
        <begin position="25"/>
        <end position="192"/>
    </location>
</feature>
<dbReference type="NCBIfam" id="TIGR00614">
    <property type="entry name" value="recQ_fam"/>
    <property type="match status" value="1"/>
</dbReference>
<comment type="caution">
    <text evidence="8">The sequence shown here is derived from an EMBL/GenBank/DDBJ whole genome shotgun (WGS) entry which is preliminary data.</text>
</comment>
<dbReference type="InterPro" id="IPR027417">
    <property type="entry name" value="P-loop_NTPase"/>
</dbReference>
<dbReference type="PANTHER" id="PTHR13710:SF84">
    <property type="entry name" value="ATP-DEPENDENT DNA HELICASE RECS-RELATED"/>
    <property type="match status" value="1"/>
</dbReference>
<reference evidence="8 9" key="1">
    <citation type="submission" date="2021-06" db="EMBL/GenBank/DDBJ databases">
        <title>Bacillus sp. RD4P76, an endophyte from a halophyte.</title>
        <authorList>
            <person name="Sun J.-Q."/>
        </authorList>
    </citation>
    <scope>NUCLEOTIDE SEQUENCE [LARGE SCALE GENOMIC DNA]</scope>
    <source>
        <strain evidence="8 9">JCM 17098</strain>
    </source>
</reference>
<dbReference type="SUPFAM" id="SSF52540">
    <property type="entry name" value="P-loop containing nucleoside triphosphate hydrolases"/>
    <property type="match status" value="1"/>
</dbReference>
<gene>
    <name evidence="8" type="ORF">KS407_21445</name>
</gene>
<proteinExistence type="predicted"/>
<dbReference type="Proteomes" id="UP000790580">
    <property type="component" value="Unassembled WGS sequence"/>
</dbReference>
<evidence type="ECO:0000313" key="8">
    <source>
        <dbReference type="EMBL" id="MBU9723992.1"/>
    </source>
</evidence>
<evidence type="ECO:0000256" key="5">
    <source>
        <dbReference type="ARBA" id="ARBA00023125"/>
    </source>
</evidence>
<dbReference type="SMART" id="SM00490">
    <property type="entry name" value="HELICc"/>
    <property type="match status" value="1"/>
</dbReference>
<keyword evidence="4" id="KW-0067">ATP-binding</keyword>
<organism evidence="8 9">
    <name type="scientific">Evansella alkalicola</name>
    <dbReference type="NCBI Taxonomy" id="745819"/>
    <lineage>
        <taxon>Bacteria</taxon>
        <taxon>Bacillati</taxon>
        <taxon>Bacillota</taxon>
        <taxon>Bacilli</taxon>
        <taxon>Bacillales</taxon>
        <taxon>Bacillaceae</taxon>
        <taxon>Evansella</taxon>
    </lineage>
</organism>
<keyword evidence="9" id="KW-1185">Reference proteome</keyword>
<dbReference type="InterPro" id="IPR004589">
    <property type="entry name" value="DNA_helicase_ATP-dep_RecQ"/>
</dbReference>
<dbReference type="PROSITE" id="PS00690">
    <property type="entry name" value="DEAH_ATP_HELICASE"/>
    <property type="match status" value="1"/>
</dbReference>
<evidence type="ECO:0000259" key="6">
    <source>
        <dbReference type="PROSITE" id="PS51192"/>
    </source>
</evidence>
<keyword evidence="2" id="KW-0378">Hydrolase</keyword>
<evidence type="ECO:0000313" key="9">
    <source>
        <dbReference type="Proteomes" id="UP000790580"/>
    </source>
</evidence>
<evidence type="ECO:0000259" key="7">
    <source>
        <dbReference type="PROSITE" id="PS51194"/>
    </source>
</evidence>
<evidence type="ECO:0000256" key="1">
    <source>
        <dbReference type="ARBA" id="ARBA00022741"/>
    </source>
</evidence>
<keyword evidence="5" id="KW-0238">DNA-binding</keyword>
<dbReference type="PANTHER" id="PTHR13710">
    <property type="entry name" value="DNA HELICASE RECQ FAMILY MEMBER"/>
    <property type="match status" value="1"/>
</dbReference>
<feature type="domain" description="Helicase C-terminal" evidence="7">
    <location>
        <begin position="219"/>
        <end position="363"/>
    </location>
</feature>